<keyword evidence="2" id="KW-1185">Reference proteome</keyword>
<comment type="caution">
    <text evidence="1">The sequence shown here is derived from an EMBL/GenBank/DDBJ whole genome shotgun (WGS) entry which is preliminary data.</text>
</comment>
<dbReference type="EMBL" id="JACEIK010001066">
    <property type="protein sequence ID" value="MCD7465642.1"/>
    <property type="molecule type" value="Genomic_DNA"/>
</dbReference>
<name>A0ABS8T2Q6_DATST</name>
<protein>
    <submittedName>
        <fullName evidence="1">Uncharacterized protein</fullName>
    </submittedName>
</protein>
<proteinExistence type="predicted"/>
<evidence type="ECO:0000313" key="1">
    <source>
        <dbReference type="EMBL" id="MCD7465642.1"/>
    </source>
</evidence>
<gene>
    <name evidence="1" type="ORF">HAX54_001661</name>
</gene>
<feature type="non-terminal residue" evidence="1">
    <location>
        <position position="1"/>
    </location>
</feature>
<organism evidence="1 2">
    <name type="scientific">Datura stramonium</name>
    <name type="common">Jimsonweed</name>
    <name type="synonym">Common thornapple</name>
    <dbReference type="NCBI Taxonomy" id="4076"/>
    <lineage>
        <taxon>Eukaryota</taxon>
        <taxon>Viridiplantae</taxon>
        <taxon>Streptophyta</taxon>
        <taxon>Embryophyta</taxon>
        <taxon>Tracheophyta</taxon>
        <taxon>Spermatophyta</taxon>
        <taxon>Magnoliopsida</taxon>
        <taxon>eudicotyledons</taxon>
        <taxon>Gunneridae</taxon>
        <taxon>Pentapetalae</taxon>
        <taxon>asterids</taxon>
        <taxon>lamiids</taxon>
        <taxon>Solanales</taxon>
        <taxon>Solanaceae</taxon>
        <taxon>Solanoideae</taxon>
        <taxon>Datureae</taxon>
        <taxon>Datura</taxon>
    </lineage>
</organism>
<sequence length="89" mass="10005">IVVLWDRHVYRHRSEKALPSAIDTLESTLALEWSTYGQDTAYHETSIHTLDPTAYKSHAKISSWVSNSELPNLLDTSKSNGHLQCLLGV</sequence>
<accession>A0ABS8T2Q6</accession>
<dbReference type="Proteomes" id="UP000823775">
    <property type="component" value="Unassembled WGS sequence"/>
</dbReference>
<evidence type="ECO:0000313" key="2">
    <source>
        <dbReference type="Proteomes" id="UP000823775"/>
    </source>
</evidence>
<reference evidence="1 2" key="1">
    <citation type="journal article" date="2021" name="BMC Genomics">
        <title>Datura genome reveals duplications of psychoactive alkaloid biosynthetic genes and high mutation rate following tissue culture.</title>
        <authorList>
            <person name="Rajewski A."/>
            <person name="Carter-House D."/>
            <person name="Stajich J."/>
            <person name="Litt A."/>
        </authorList>
    </citation>
    <scope>NUCLEOTIDE SEQUENCE [LARGE SCALE GENOMIC DNA]</scope>
    <source>
        <strain evidence="1">AR-01</strain>
    </source>
</reference>